<evidence type="ECO:0000313" key="2">
    <source>
        <dbReference type="Proteomes" id="UP000077266"/>
    </source>
</evidence>
<name>A0A165L5J5_EXIGL</name>
<accession>A0A165L5J5</accession>
<proteinExistence type="predicted"/>
<gene>
    <name evidence="1" type="ORF">EXIGLDRAFT_731083</name>
</gene>
<protein>
    <submittedName>
        <fullName evidence="1">Uncharacterized protein</fullName>
    </submittedName>
</protein>
<dbReference type="AlphaFoldDB" id="A0A165L5J5"/>
<reference evidence="1 2" key="1">
    <citation type="journal article" date="2016" name="Mol. Biol. Evol.">
        <title>Comparative Genomics of Early-Diverging Mushroom-Forming Fungi Provides Insights into the Origins of Lignocellulose Decay Capabilities.</title>
        <authorList>
            <person name="Nagy L.G."/>
            <person name="Riley R."/>
            <person name="Tritt A."/>
            <person name="Adam C."/>
            <person name="Daum C."/>
            <person name="Floudas D."/>
            <person name="Sun H."/>
            <person name="Yadav J.S."/>
            <person name="Pangilinan J."/>
            <person name="Larsson K.H."/>
            <person name="Matsuura K."/>
            <person name="Barry K."/>
            <person name="Labutti K."/>
            <person name="Kuo R."/>
            <person name="Ohm R.A."/>
            <person name="Bhattacharya S.S."/>
            <person name="Shirouzu T."/>
            <person name="Yoshinaga Y."/>
            <person name="Martin F.M."/>
            <person name="Grigoriev I.V."/>
            <person name="Hibbett D.S."/>
        </authorList>
    </citation>
    <scope>NUCLEOTIDE SEQUENCE [LARGE SCALE GENOMIC DNA]</scope>
    <source>
        <strain evidence="1 2">HHB12029</strain>
    </source>
</reference>
<evidence type="ECO:0000313" key="1">
    <source>
        <dbReference type="EMBL" id="KZV97381.1"/>
    </source>
</evidence>
<dbReference type="EMBL" id="KV425931">
    <property type="protein sequence ID" value="KZV97381.1"/>
    <property type="molecule type" value="Genomic_DNA"/>
</dbReference>
<sequence length="87" mass="10128">MDPALLRSLLVVPIAHRNPRHLRRRGRITTSPLAAQTSFSLLELAFAWHLVLEPVMYILSMHTYAIHVQLMPFHLRLFHHPRYGAEP</sequence>
<dbReference type="InParanoid" id="A0A165L5J5"/>
<organism evidence="1 2">
    <name type="scientific">Exidia glandulosa HHB12029</name>
    <dbReference type="NCBI Taxonomy" id="1314781"/>
    <lineage>
        <taxon>Eukaryota</taxon>
        <taxon>Fungi</taxon>
        <taxon>Dikarya</taxon>
        <taxon>Basidiomycota</taxon>
        <taxon>Agaricomycotina</taxon>
        <taxon>Agaricomycetes</taxon>
        <taxon>Auriculariales</taxon>
        <taxon>Exidiaceae</taxon>
        <taxon>Exidia</taxon>
    </lineage>
</organism>
<dbReference type="Proteomes" id="UP000077266">
    <property type="component" value="Unassembled WGS sequence"/>
</dbReference>
<keyword evidence="2" id="KW-1185">Reference proteome</keyword>